<comment type="pathway">
    <text evidence="3 12">Glycolipid biosynthesis; lipid IV(A) biosynthesis; lipid IV(A) from (3R)-3-hydroxytetradecanoyl-[acyl-carrier-protein] and UDP-N-acetyl-alpha-D-glucosamine: step 2/6.</text>
</comment>
<dbReference type="Proteomes" id="UP000532936">
    <property type="component" value="Unassembled WGS sequence"/>
</dbReference>
<evidence type="ECO:0000256" key="4">
    <source>
        <dbReference type="ARBA" id="ARBA00012745"/>
    </source>
</evidence>
<dbReference type="GO" id="GO:0046872">
    <property type="term" value="F:metal ion binding"/>
    <property type="evidence" value="ECO:0007669"/>
    <property type="project" value="UniProtKB-KW"/>
</dbReference>
<gene>
    <name evidence="12" type="primary">lpxC</name>
    <name evidence="13" type="ORF">GGR11_002955</name>
</gene>
<feature type="binding site" evidence="12">
    <location>
        <position position="87"/>
    </location>
    <ligand>
        <name>Zn(2+)</name>
        <dbReference type="ChEBI" id="CHEBI:29105"/>
    </ligand>
</feature>
<evidence type="ECO:0000256" key="10">
    <source>
        <dbReference type="ARBA" id="ARBA00023098"/>
    </source>
</evidence>
<dbReference type="Gene3D" id="3.30.1700.10">
    <property type="entry name" value="lpxc deacetylase, domain 2"/>
    <property type="match status" value="1"/>
</dbReference>
<feature type="active site" description="Proton donor" evidence="12">
    <location>
        <position position="271"/>
    </location>
</feature>
<evidence type="ECO:0000313" key="14">
    <source>
        <dbReference type="Proteomes" id="UP000532936"/>
    </source>
</evidence>
<dbReference type="UniPathway" id="UPA00359">
    <property type="reaction ID" value="UER00478"/>
</dbReference>
<comment type="caution">
    <text evidence="13">The sequence shown here is derived from an EMBL/GenBank/DDBJ whole genome shotgun (WGS) entry which is preliminary data.</text>
</comment>
<name>A0A7W6A4W9_9CAUL</name>
<evidence type="ECO:0000256" key="8">
    <source>
        <dbReference type="ARBA" id="ARBA00022801"/>
    </source>
</evidence>
<dbReference type="AlphaFoldDB" id="A0A7W6A4W9"/>
<accession>A0A7W6A4W9</accession>
<evidence type="ECO:0000256" key="3">
    <source>
        <dbReference type="ARBA" id="ARBA00005002"/>
    </source>
</evidence>
<comment type="catalytic activity">
    <reaction evidence="11 12">
        <text>a UDP-3-O-[(3R)-3-hydroxyacyl]-N-acetyl-alpha-D-glucosamine + H2O = a UDP-3-O-[(3R)-3-hydroxyacyl]-alpha-D-glucosamine + acetate</text>
        <dbReference type="Rhea" id="RHEA:67816"/>
        <dbReference type="ChEBI" id="CHEBI:15377"/>
        <dbReference type="ChEBI" id="CHEBI:30089"/>
        <dbReference type="ChEBI" id="CHEBI:137740"/>
        <dbReference type="ChEBI" id="CHEBI:173225"/>
        <dbReference type="EC" id="3.5.1.108"/>
    </reaction>
</comment>
<keyword evidence="7 12" id="KW-0479">Metal-binding</keyword>
<sequence>MSLSVRNDHHERTIVAPAIIAGVGVHTGRRVRLAVRPAPAGAGIVFVRTDVTDRDNRIPVSGDAVVDARLNTMIENGAGVRLSTIEHLMAAFCALGVSNAVVEVDGPELPILDGSALEFVRLLDRAGFRPQATPQRYIEILETVHVTEGDKHAALMPCDRYEMRFEIDFPSAVIGNQIIDFVVDEPTFRKEIMACRTFGFAHEVEALRQAGLARGGSLENAVVIDGDEILNPGGLRMEREFVRHKALDAIGDLYVLGAPLLGRYEGYKAGHAVNNKLVRALLAAPHAWREVTRVPEMAQAG</sequence>
<dbReference type="InterPro" id="IPR011334">
    <property type="entry name" value="UDP-acyl_GlcNac_deAcase_C"/>
</dbReference>
<feature type="binding site" evidence="12">
    <location>
        <position position="248"/>
    </location>
    <ligand>
        <name>Zn(2+)</name>
        <dbReference type="ChEBI" id="CHEBI:29105"/>
    </ligand>
</feature>
<evidence type="ECO:0000256" key="7">
    <source>
        <dbReference type="ARBA" id="ARBA00022723"/>
    </source>
</evidence>
<dbReference type="GO" id="GO:0016020">
    <property type="term" value="C:membrane"/>
    <property type="evidence" value="ECO:0007669"/>
    <property type="project" value="GOC"/>
</dbReference>
<dbReference type="PANTHER" id="PTHR33694:SF1">
    <property type="entry name" value="UDP-3-O-ACYL-N-ACETYLGLUCOSAMINE DEACETYLASE 1, MITOCHONDRIAL-RELATED"/>
    <property type="match status" value="1"/>
</dbReference>
<protein>
    <recommendedName>
        <fullName evidence="4 12">UDP-3-O-acyl-N-acetylglucosamine deacetylase</fullName>
        <shortName evidence="12">UDP-3-O-acyl-GlcNAc deacetylase</shortName>
        <ecNumber evidence="4 12">3.5.1.108</ecNumber>
    </recommendedName>
    <alternativeName>
        <fullName evidence="12">UDP-3-O-[R-3-hydroxymyristoyl]-N-acetylglucosamine deacetylase</fullName>
    </alternativeName>
</protein>
<evidence type="ECO:0000256" key="11">
    <source>
        <dbReference type="ARBA" id="ARBA00024535"/>
    </source>
</evidence>
<dbReference type="PANTHER" id="PTHR33694">
    <property type="entry name" value="UDP-3-O-ACYL-N-ACETYLGLUCOSAMINE DEACETYLASE 1, MITOCHONDRIAL-RELATED"/>
    <property type="match status" value="1"/>
</dbReference>
<dbReference type="Gene3D" id="3.30.230.20">
    <property type="entry name" value="lpxc deacetylase, domain 1"/>
    <property type="match status" value="1"/>
</dbReference>
<evidence type="ECO:0000256" key="2">
    <source>
        <dbReference type="ARBA" id="ARBA00002923"/>
    </source>
</evidence>
<keyword evidence="9 12" id="KW-0862">Zinc</keyword>
<dbReference type="InterPro" id="IPR015870">
    <property type="entry name" value="UDP-acyl_N-AcGlcN_deAcase_N"/>
</dbReference>
<dbReference type="GO" id="GO:0009245">
    <property type="term" value="P:lipid A biosynthetic process"/>
    <property type="evidence" value="ECO:0007669"/>
    <property type="project" value="UniProtKB-UniRule"/>
</dbReference>
<dbReference type="HAMAP" id="MF_00388">
    <property type="entry name" value="LpxC"/>
    <property type="match status" value="1"/>
</dbReference>
<evidence type="ECO:0000256" key="9">
    <source>
        <dbReference type="ARBA" id="ARBA00022833"/>
    </source>
</evidence>
<feature type="binding site" evidence="12">
    <location>
        <position position="244"/>
    </location>
    <ligand>
        <name>Zn(2+)</name>
        <dbReference type="ChEBI" id="CHEBI:29105"/>
    </ligand>
</feature>
<dbReference type="SUPFAM" id="SSF54211">
    <property type="entry name" value="Ribosomal protein S5 domain 2-like"/>
    <property type="match status" value="2"/>
</dbReference>
<keyword evidence="6 12" id="KW-0441">Lipid A biosynthesis</keyword>
<dbReference type="EC" id="3.5.1.108" evidence="4 12"/>
<dbReference type="NCBIfam" id="TIGR00325">
    <property type="entry name" value="lpxC"/>
    <property type="match status" value="1"/>
</dbReference>
<evidence type="ECO:0000256" key="6">
    <source>
        <dbReference type="ARBA" id="ARBA00022556"/>
    </source>
</evidence>
<comment type="cofactor">
    <cofactor evidence="1 12">
        <name>Zn(2+)</name>
        <dbReference type="ChEBI" id="CHEBI:29105"/>
    </cofactor>
</comment>
<keyword evidence="8 12" id="KW-0378">Hydrolase</keyword>
<keyword evidence="10 12" id="KW-0443">Lipid metabolism</keyword>
<evidence type="ECO:0000256" key="5">
    <source>
        <dbReference type="ARBA" id="ARBA00022516"/>
    </source>
</evidence>
<evidence type="ECO:0000256" key="12">
    <source>
        <dbReference type="HAMAP-Rule" id="MF_00388"/>
    </source>
</evidence>
<proteinExistence type="inferred from homology"/>
<evidence type="ECO:0000256" key="1">
    <source>
        <dbReference type="ARBA" id="ARBA00001947"/>
    </source>
</evidence>
<keyword evidence="5 12" id="KW-0444">Lipid biosynthesis</keyword>
<dbReference type="InterPro" id="IPR020568">
    <property type="entry name" value="Ribosomal_Su5_D2-typ_SF"/>
</dbReference>
<dbReference type="EMBL" id="JACIDA010000003">
    <property type="protein sequence ID" value="MBB3873393.1"/>
    <property type="molecule type" value="Genomic_DNA"/>
</dbReference>
<dbReference type="Pfam" id="PF03331">
    <property type="entry name" value="LpxC"/>
    <property type="match status" value="1"/>
</dbReference>
<comment type="similarity">
    <text evidence="12">Belongs to the LpxC family.</text>
</comment>
<dbReference type="GO" id="GO:0103117">
    <property type="term" value="F:UDP-3-O-acyl-N-acetylglucosamine deacetylase activity"/>
    <property type="evidence" value="ECO:0007669"/>
    <property type="project" value="UniProtKB-UniRule"/>
</dbReference>
<comment type="function">
    <text evidence="2 12">Catalyzes the hydrolysis of UDP-3-O-myristoyl-N-acetylglucosamine to form UDP-3-O-myristoylglucosamine and acetate, the committed step in lipid A biosynthesis.</text>
</comment>
<evidence type="ECO:0000313" key="13">
    <source>
        <dbReference type="EMBL" id="MBB3873393.1"/>
    </source>
</evidence>
<organism evidence="13 14">
    <name type="scientific">Brevundimonas mediterranea</name>
    <dbReference type="NCBI Taxonomy" id="74329"/>
    <lineage>
        <taxon>Bacteria</taxon>
        <taxon>Pseudomonadati</taxon>
        <taxon>Pseudomonadota</taxon>
        <taxon>Alphaproteobacteria</taxon>
        <taxon>Caulobacterales</taxon>
        <taxon>Caulobacteraceae</taxon>
        <taxon>Brevundimonas</taxon>
    </lineage>
</organism>
<dbReference type="InterPro" id="IPR004463">
    <property type="entry name" value="UDP-acyl_GlcNac_deAcase"/>
</dbReference>
<reference evidence="13 14" key="1">
    <citation type="submission" date="2020-08" db="EMBL/GenBank/DDBJ databases">
        <title>Genomic Encyclopedia of Type Strains, Phase IV (KMG-IV): sequencing the most valuable type-strain genomes for metagenomic binning, comparative biology and taxonomic classification.</title>
        <authorList>
            <person name="Goeker M."/>
        </authorList>
    </citation>
    <scope>NUCLEOTIDE SEQUENCE [LARGE SCALE GENOMIC DNA]</scope>
    <source>
        <strain evidence="13 14">DSM 14878</strain>
    </source>
</reference>